<evidence type="ECO:0000313" key="4">
    <source>
        <dbReference type="Proteomes" id="UP000265962"/>
    </source>
</evidence>
<accession>A0A375I4R9</accession>
<protein>
    <submittedName>
        <fullName evidence="3">Helicase XPB/Ssl2, N-terminal domain</fullName>
    </submittedName>
</protein>
<keyword evidence="3" id="KW-0067">ATP-binding</keyword>
<feature type="compositionally biased region" description="Low complexity" evidence="1">
    <location>
        <begin position="614"/>
        <end position="632"/>
    </location>
</feature>
<dbReference type="GO" id="GO:0004386">
    <property type="term" value="F:helicase activity"/>
    <property type="evidence" value="ECO:0007669"/>
    <property type="project" value="UniProtKB-KW"/>
</dbReference>
<dbReference type="Pfam" id="PF13625">
    <property type="entry name" value="Helicase_C_3"/>
    <property type="match status" value="1"/>
</dbReference>
<gene>
    <name evidence="3" type="ORF">PROPJV5_1437</name>
</gene>
<keyword evidence="3" id="KW-0347">Helicase</keyword>
<dbReference type="InterPro" id="IPR032830">
    <property type="entry name" value="XPB/Ssl2_N"/>
</dbReference>
<keyword evidence="4" id="KW-1185">Reference proteome</keyword>
<organism evidence="3 4">
    <name type="scientific">Propionibacterium ruminifibrarum</name>
    <dbReference type="NCBI Taxonomy" id="1962131"/>
    <lineage>
        <taxon>Bacteria</taxon>
        <taxon>Bacillati</taxon>
        <taxon>Actinomycetota</taxon>
        <taxon>Actinomycetes</taxon>
        <taxon>Propionibacteriales</taxon>
        <taxon>Propionibacteriaceae</taxon>
        <taxon>Propionibacterium</taxon>
    </lineage>
</organism>
<feature type="domain" description="Helicase XPB/Ssl2 N-terminal" evidence="2">
    <location>
        <begin position="455"/>
        <end position="581"/>
    </location>
</feature>
<dbReference type="AlphaFoldDB" id="A0A375I4R9"/>
<sequence>MSTPRSLAASLQQWTAQELEYLLRARPDLASPAPRDITDLAERASARPSAARALEGVDAWVLCIAHAMAACEAGGAAATVERLSGGLGVSGRDDEIADALTRLTDLALAWGEPAALTQAARAVFGPYPCGLAPASARPLSETAIRAGLEAVGEDGARVLRRLQWGPPNGTVRRADRPVSPDDAESTMDLLLAHGLLVPTGPDQVILPREVALHLRGGRYVQNVPPARVPDWPPAAGALGASLGPDLLDRAAIGSAQEFISHVEVVLDDLGTRAPRPLASGEMSKRDLTGVARVLGEGVDDEPSESRFLLALVRHAGLLTAHGRAWLATTAYDDFLDRPGHERWRTLAAAWTGLGWWPGRAEPRAAALRSAVLTELSAAAPGTAVDENSLAERLAWRRPGLVSAGHQELWQRYAGELIAEARWLGLLAFDRTTVLVRTVNDPAAPDPGFADFGDSLMMQSDLTAVAPAPLDHETAHVIGELADRESHGAAATFRFTRASIGRALDAGWSAETIVGWLRAHSAAGPDAPLPGPLSALIADTARTHGAVRVIPVGSVVQVADPSGAAAILADAGAAELGLRELAPGVITAAAEPAELVAALQAMGFAPVAERPSGEPYTTPAPRRAPTPAAGSAARPVDVKRLAQALTGKAPGGMTAGQIWSELTRAHDTDSWVDVDWVDDDGAPQSHLMRVLSMSAGVAHLVRRAAGRISLPLARIVSVRAEAETAGE</sequence>
<evidence type="ECO:0000259" key="2">
    <source>
        <dbReference type="Pfam" id="PF13625"/>
    </source>
</evidence>
<dbReference type="Proteomes" id="UP000265962">
    <property type="component" value="Unassembled WGS sequence"/>
</dbReference>
<dbReference type="RefSeq" id="WP_119715626.1">
    <property type="nucleotide sequence ID" value="NZ_OMOH01000005.1"/>
</dbReference>
<evidence type="ECO:0000256" key="1">
    <source>
        <dbReference type="SAM" id="MobiDB-lite"/>
    </source>
</evidence>
<name>A0A375I4R9_9ACTN</name>
<keyword evidence="3" id="KW-0378">Hydrolase</keyword>
<reference evidence="4" key="1">
    <citation type="submission" date="2018-02" db="EMBL/GenBank/DDBJ databases">
        <authorList>
            <person name="Hornung B."/>
        </authorList>
    </citation>
    <scope>NUCLEOTIDE SEQUENCE [LARGE SCALE GENOMIC DNA]</scope>
</reference>
<feature type="region of interest" description="Disordered" evidence="1">
    <location>
        <begin position="609"/>
        <end position="632"/>
    </location>
</feature>
<proteinExistence type="predicted"/>
<keyword evidence="3" id="KW-0547">Nucleotide-binding</keyword>
<dbReference type="EMBL" id="OMOH01000005">
    <property type="protein sequence ID" value="SPF68459.1"/>
    <property type="molecule type" value="Genomic_DNA"/>
</dbReference>
<dbReference type="OrthoDB" id="3415124at2"/>
<evidence type="ECO:0000313" key="3">
    <source>
        <dbReference type="EMBL" id="SPF68459.1"/>
    </source>
</evidence>